<keyword evidence="4" id="KW-1185">Reference proteome</keyword>
<feature type="coiled-coil region" evidence="1">
    <location>
        <begin position="231"/>
        <end position="259"/>
    </location>
</feature>
<dbReference type="RefSeq" id="XP_007757344.1">
    <property type="nucleotide sequence ID" value="XM_007759154.1"/>
</dbReference>
<comment type="caution">
    <text evidence="3">The sequence shown here is derived from an EMBL/GenBank/DDBJ whole genome shotgun (WGS) entry which is preliminary data.</text>
</comment>
<reference evidence="3 4" key="1">
    <citation type="submission" date="2013-03" db="EMBL/GenBank/DDBJ databases">
        <title>The Genome Sequence of Cladophialophora yegresii CBS 114405.</title>
        <authorList>
            <consortium name="The Broad Institute Genomics Platform"/>
            <person name="Cuomo C."/>
            <person name="de Hoog S."/>
            <person name="Gorbushina A."/>
            <person name="Walker B."/>
            <person name="Young S.K."/>
            <person name="Zeng Q."/>
            <person name="Gargeya S."/>
            <person name="Fitzgerald M."/>
            <person name="Haas B."/>
            <person name="Abouelleil A."/>
            <person name="Allen A.W."/>
            <person name="Alvarado L."/>
            <person name="Arachchi H.M."/>
            <person name="Berlin A.M."/>
            <person name="Chapman S.B."/>
            <person name="Gainer-Dewar J."/>
            <person name="Goldberg J."/>
            <person name="Griggs A."/>
            <person name="Gujja S."/>
            <person name="Hansen M."/>
            <person name="Howarth C."/>
            <person name="Imamovic A."/>
            <person name="Ireland A."/>
            <person name="Larimer J."/>
            <person name="McCowan C."/>
            <person name="Murphy C."/>
            <person name="Pearson M."/>
            <person name="Poon T.W."/>
            <person name="Priest M."/>
            <person name="Roberts A."/>
            <person name="Saif S."/>
            <person name="Shea T."/>
            <person name="Sisk P."/>
            <person name="Sykes S."/>
            <person name="Wortman J."/>
            <person name="Nusbaum C."/>
            <person name="Birren B."/>
        </authorList>
    </citation>
    <scope>NUCLEOTIDE SEQUENCE [LARGE SCALE GENOMIC DNA]</scope>
    <source>
        <strain evidence="3 4">CBS 114405</strain>
    </source>
</reference>
<feature type="region of interest" description="Disordered" evidence="2">
    <location>
        <begin position="1"/>
        <end position="38"/>
    </location>
</feature>
<protein>
    <submittedName>
        <fullName evidence="3">Uncharacterized protein</fullName>
    </submittedName>
</protein>
<gene>
    <name evidence="3" type="ORF">A1O7_05144</name>
</gene>
<name>W9W8Y0_9EURO</name>
<sequence length="270" mass="30676">MSAEAPFPVRTTMVAEQESPTFTFGEPPSSHESAVGSAAPIQVEARMKADPEAVMYTSCGRYPPPARPTKAGRKPDYDHATMEDFRRHLGVIDCRNVPAETSSNPSRQMPADVPQTQNHALQDYETQLMLLEQAKRERDLSFKQEFEQRGCYSSSPQPNHISATGKQARWQDQRQLMMMEQQKELLQATQGLEANAQRARIPCNVPVGSRTEYQLQLILLEQQNQFRLMQARMAEEDAKNAEERRLAREQRILDRLAEQARCHPPPPGTF</sequence>
<evidence type="ECO:0000256" key="1">
    <source>
        <dbReference type="SAM" id="Coils"/>
    </source>
</evidence>
<dbReference type="Proteomes" id="UP000019473">
    <property type="component" value="Unassembled WGS sequence"/>
</dbReference>
<proteinExistence type="predicted"/>
<dbReference type="VEuPathDB" id="FungiDB:A1O7_05144"/>
<dbReference type="AlphaFoldDB" id="W9W8Y0"/>
<accession>W9W8Y0</accession>
<dbReference type="HOGENOM" id="CLU_066253_0_0_1"/>
<dbReference type="OrthoDB" id="4149774at2759"/>
<evidence type="ECO:0000313" key="3">
    <source>
        <dbReference type="EMBL" id="EXJ60991.1"/>
    </source>
</evidence>
<feature type="region of interest" description="Disordered" evidence="2">
    <location>
        <begin position="58"/>
        <end position="77"/>
    </location>
</feature>
<dbReference type="GeneID" id="19179729"/>
<keyword evidence="1" id="KW-0175">Coiled coil</keyword>
<evidence type="ECO:0000313" key="4">
    <source>
        <dbReference type="Proteomes" id="UP000019473"/>
    </source>
</evidence>
<dbReference type="EMBL" id="AMGW01000003">
    <property type="protein sequence ID" value="EXJ60991.1"/>
    <property type="molecule type" value="Genomic_DNA"/>
</dbReference>
<evidence type="ECO:0000256" key="2">
    <source>
        <dbReference type="SAM" id="MobiDB-lite"/>
    </source>
</evidence>
<organism evidence="3 4">
    <name type="scientific">Cladophialophora yegresii CBS 114405</name>
    <dbReference type="NCBI Taxonomy" id="1182544"/>
    <lineage>
        <taxon>Eukaryota</taxon>
        <taxon>Fungi</taxon>
        <taxon>Dikarya</taxon>
        <taxon>Ascomycota</taxon>
        <taxon>Pezizomycotina</taxon>
        <taxon>Eurotiomycetes</taxon>
        <taxon>Chaetothyriomycetidae</taxon>
        <taxon>Chaetothyriales</taxon>
        <taxon>Herpotrichiellaceae</taxon>
        <taxon>Cladophialophora</taxon>
    </lineage>
</organism>